<dbReference type="SUPFAM" id="SSF54427">
    <property type="entry name" value="NTF2-like"/>
    <property type="match status" value="1"/>
</dbReference>
<gene>
    <name evidence="3" type="ORF">FEK29_10690</name>
</gene>
<reference evidence="3 4" key="1">
    <citation type="journal article" date="2017" name="Int. J. Syst. Evol. Microbiol.">
        <title>Maripseudobacter aurantiacus gen. nov., sp. nov., a novel member of the family Flavobacteriaceae isolated from a sedimentation basin.</title>
        <authorList>
            <person name="Chen C."/>
            <person name="Su Y."/>
            <person name="Tao T."/>
            <person name="Fu G."/>
            <person name="Zhang C."/>
            <person name="Sun C."/>
            <person name="Zhang X."/>
            <person name="Wu M."/>
        </authorList>
    </citation>
    <scope>NUCLEOTIDE SEQUENCE [LARGE SCALE GENOMIC DNA]</scope>
    <source>
        <strain evidence="4">CDA4</strain>
    </source>
</reference>
<dbReference type="InterPro" id="IPR037401">
    <property type="entry name" value="SnoaL-like"/>
</dbReference>
<accession>A0A5R8M535</accession>
<evidence type="ECO:0000313" key="4">
    <source>
        <dbReference type="Proteomes" id="UP000308382"/>
    </source>
</evidence>
<dbReference type="Pfam" id="PF13577">
    <property type="entry name" value="SnoaL_4"/>
    <property type="match status" value="1"/>
</dbReference>
<dbReference type="EMBL" id="VBUK01000005">
    <property type="protein sequence ID" value="TLF44698.1"/>
    <property type="molecule type" value="Genomic_DNA"/>
</dbReference>
<evidence type="ECO:0000256" key="1">
    <source>
        <dbReference type="SAM" id="SignalP"/>
    </source>
</evidence>
<proteinExistence type="predicted"/>
<dbReference type="Proteomes" id="UP000308382">
    <property type="component" value="Unassembled WGS sequence"/>
</dbReference>
<name>A0A5R8M535_9FLAO</name>
<sequence>MKKNQLFLSLVLMISVATTHANSTDHTLVGTMRISNDSLRIAELDTFWAEVSRTVGEGDFEGYKATYHEDAVVVFTTGENKSSIAITKALSNWKQGFIDTKAGKTQNTVEFRFSQRVGDENTAHETGIFGFQSNDGSSKTAPKQFVHFEALLVKKDNGWLMVMEYQKSKATEEEWALLE</sequence>
<protein>
    <recommendedName>
        <fullName evidence="2">SnoaL-like domain-containing protein</fullName>
    </recommendedName>
</protein>
<dbReference type="Gene3D" id="3.10.450.50">
    <property type="match status" value="1"/>
</dbReference>
<feature type="chain" id="PRO_5024307805" description="SnoaL-like domain-containing protein" evidence="1">
    <location>
        <begin position="22"/>
        <end position="179"/>
    </location>
</feature>
<keyword evidence="4" id="KW-1185">Reference proteome</keyword>
<dbReference type="AlphaFoldDB" id="A0A5R8M535"/>
<dbReference type="RefSeq" id="WP_138258426.1">
    <property type="nucleotide sequence ID" value="NZ_VBUK01000005.1"/>
</dbReference>
<organism evidence="3 4">
    <name type="scientific">Maribacter aurantiacus</name>
    <dbReference type="NCBI Taxonomy" id="1882343"/>
    <lineage>
        <taxon>Bacteria</taxon>
        <taxon>Pseudomonadati</taxon>
        <taxon>Bacteroidota</taxon>
        <taxon>Flavobacteriia</taxon>
        <taxon>Flavobacteriales</taxon>
        <taxon>Flavobacteriaceae</taxon>
        <taxon>Maribacter</taxon>
    </lineage>
</organism>
<feature type="signal peptide" evidence="1">
    <location>
        <begin position="1"/>
        <end position="21"/>
    </location>
</feature>
<keyword evidence="1" id="KW-0732">Signal</keyword>
<dbReference type="OrthoDB" id="838356at2"/>
<evidence type="ECO:0000313" key="3">
    <source>
        <dbReference type="EMBL" id="TLF44698.1"/>
    </source>
</evidence>
<evidence type="ECO:0000259" key="2">
    <source>
        <dbReference type="Pfam" id="PF13577"/>
    </source>
</evidence>
<dbReference type="InterPro" id="IPR032710">
    <property type="entry name" value="NTF2-like_dom_sf"/>
</dbReference>
<comment type="caution">
    <text evidence="3">The sequence shown here is derived from an EMBL/GenBank/DDBJ whole genome shotgun (WGS) entry which is preliminary data.</text>
</comment>
<feature type="domain" description="SnoaL-like" evidence="2">
    <location>
        <begin position="42"/>
        <end position="161"/>
    </location>
</feature>